<dbReference type="GO" id="GO:0070573">
    <property type="term" value="F:metallodipeptidase activity"/>
    <property type="evidence" value="ECO:0007669"/>
    <property type="project" value="InterPro"/>
</dbReference>
<dbReference type="Proteomes" id="UP000019426">
    <property type="component" value="Chromosome M2/40_rep1"/>
</dbReference>
<protein>
    <submittedName>
        <fullName evidence="1">Membrane dipeptidase</fullName>
        <ecNumber evidence="1">3.4.13.19</ecNumber>
    </submittedName>
</protein>
<dbReference type="GO" id="GO:0006508">
    <property type="term" value="P:proteolysis"/>
    <property type="evidence" value="ECO:0007669"/>
    <property type="project" value="InterPro"/>
</dbReference>
<dbReference type="OrthoDB" id="9804920at2"/>
<dbReference type="InterPro" id="IPR032466">
    <property type="entry name" value="Metal_Hydrolase"/>
</dbReference>
<dbReference type="eggNOG" id="COG2355">
    <property type="taxonomic scope" value="Bacteria"/>
</dbReference>
<dbReference type="RefSeq" id="WP_044038758.1">
    <property type="nucleotide sequence ID" value="NZ_HG917868.1"/>
</dbReference>
<name>W6S433_9CLOT</name>
<dbReference type="Gene3D" id="3.20.20.140">
    <property type="entry name" value="Metal-dependent hydrolases"/>
    <property type="match status" value="1"/>
</dbReference>
<dbReference type="KEGG" id="clt:CM240_1929"/>
<keyword evidence="2" id="KW-1185">Reference proteome</keyword>
<keyword evidence="1" id="KW-0645">Protease</keyword>
<dbReference type="STRING" id="1216932.CM240_1929"/>
<organism evidence="1 2">
    <name type="scientific">Clostridium bornimense</name>
    <dbReference type="NCBI Taxonomy" id="1216932"/>
    <lineage>
        <taxon>Bacteria</taxon>
        <taxon>Bacillati</taxon>
        <taxon>Bacillota</taxon>
        <taxon>Clostridia</taxon>
        <taxon>Eubacteriales</taxon>
        <taxon>Clostridiaceae</taxon>
        <taxon>Clostridium</taxon>
    </lineage>
</organism>
<gene>
    <name evidence="1" type="ORF">CM240_1929</name>
</gene>
<keyword evidence="1" id="KW-0378">Hydrolase</keyword>
<reference evidence="1 2" key="1">
    <citation type="submission" date="2013-11" db="EMBL/GenBank/DDBJ databases">
        <title>Complete genome sequence of Clostridum sp. M2/40.</title>
        <authorList>
            <person name="Wibberg D."/>
            <person name="Puehler A."/>
            <person name="Schlueter A."/>
        </authorList>
    </citation>
    <scope>NUCLEOTIDE SEQUENCE [LARGE SCALE GENOMIC DNA]</scope>
    <source>
        <strain evidence="2">M2/40</strain>
    </source>
</reference>
<dbReference type="InterPro" id="IPR008257">
    <property type="entry name" value="Pept_M19"/>
</dbReference>
<dbReference type="EC" id="3.4.13.19" evidence="1"/>
<dbReference type="PROSITE" id="PS51365">
    <property type="entry name" value="RENAL_DIPEPTIDASE_2"/>
    <property type="match status" value="1"/>
</dbReference>
<accession>W6S433</accession>
<proteinExistence type="predicted"/>
<dbReference type="AlphaFoldDB" id="W6S433"/>
<evidence type="ECO:0000313" key="1">
    <source>
        <dbReference type="EMBL" id="CDM69087.1"/>
    </source>
</evidence>
<dbReference type="PANTHER" id="PTHR10443">
    <property type="entry name" value="MICROSOMAL DIPEPTIDASE"/>
    <property type="match status" value="1"/>
</dbReference>
<dbReference type="HOGENOM" id="CLU_031404_2_1_9"/>
<keyword evidence="1" id="KW-0224">Dipeptidase</keyword>
<dbReference type="PANTHER" id="PTHR10443:SF12">
    <property type="entry name" value="DIPEPTIDASE"/>
    <property type="match status" value="1"/>
</dbReference>
<dbReference type="Pfam" id="PF01244">
    <property type="entry name" value="Peptidase_M19"/>
    <property type="match status" value="1"/>
</dbReference>
<evidence type="ECO:0000313" key="2">
    <source>
        <dbReference type="Proteomes" id="UP000019426"/>
    </source>
</evidence>
<dbReference type="SUPFAM" id="SSF51556">
    <property type="entry name" value="Metallo-dependent hydrolases"/>
    <property type="match status" value="1"/>
</dbReference>
<sequence length="307" mass="35202">MKFMDFHCDTIYKIATKGGSLKENSYSIDSKKLKNSLGQFFAAYIDKNTTSRPFEFCNNLIDVFESTIKDCDNLCKATSFNEYLKNKSNNKTSAFLSIEGGEALEGSIDKLYHFFNRGVRLLTLTWNFENEIGYPNIDYKFKERPLKKFGLELIQEMDNLNMIIDVSHLSDGGFNSVIEESKGIVIASHSNCRALVNHPRNLEDYMIKAIGDRNGIVGINFYNKFLGTSKISTIDDMVKHIIHLYNVGGSDIVALGSDYDGIDCDVEMKNFTEIYKLHDKLRKHFSEDIIDKFFYKNGERIIRSMHN</sequence>
<dbReference type="EMBL" id="HG917868">
    <property type="protein sequence ID" value="CDM69087.1"/>
    <property type="molecule type" value="Genomic_DNA"/>
</dbReference>
<dbReference type="PATRIC" id="fig|1216932.3.peg.1928"/>